<dbReference type="CDD" id="cd09272">
    <property type="entry name" value="RNase_HI_RT_Ty1"/>
    <property type="match status" value="1"/>
</dbReference>
<dbReference type="PANTHER" id="PTHR34222">
    <property type="entry name" value="GAG_PRE-INTEGRS DOMAIN-CONTAINING PROTEIN"/>
    <property type="match status" value="1"/>
</dbReference>
<evidence type="ECO:0000313" key="2">
    <source>
        <dbReference type="Proteomes" id="UP000826656"/>
    </source>
</evidence>
<sequence>MMNPTLSVNQCYAMIIQDESQRVLSGEHCTGGSSIDPTALFSHRSGSLMGSGSYSNGIGYTGGLGGSGNSGGSSGANRPKRNPPLYYEFCNMRGHSKEACFKLLQCNYCNMKGHTRDTCYKLIGYPTDFKGKKKITATSVVPAQNQYTQILRLLKKPALPYYTDNSEAHNANSAIIFVAALQIVANPVFHERTKHIDIDGHFIREKILFGLVQTGYLSTVEQPTNILTKGLGKFQHSHLLSKLGMKKIFIPKGGIENMRIIDAG</sequence>
<reference evidence="1 2" key="1">
    <citation type="journal article" date="2021" name="bioRxiv">
        <title>Chromosome-scale and haplotype-resolved genome assembly of a tetraploid potato cultivar.</title>
        <authorList>
            <person name="Sun H."/>
            <person name="Jiao W.-B."/>
            <person name="Krause K."/>
            <person name="Campoy J.A."/>
            <person name="Goel M."/>
            <person name="Folz-Donahue K."/>
            <person name="Kukat C."/>
            <person name="Huettel B."/>
            <person name="Schneeberger K."/>
        </authorList>
    </citation>
    <scope>NUCLEOTIDE SEQUENCE [LARGE SCALE GENOMIC DNA]</scope>
    <source>
        <strain evidence="1">SolTubOtavaFocal</strain>
        <tissue evidence="1">Leaves</tissue>
    </source>
</reference>
<protein>
    <submittedName>
        <fullName evidence="1">Uncharacterized protein</fullName>
    </submittedName>
</protein>
<organism evidence="1 2">
    <name type="scientific">Solanum tuberosum</name>
    <name type="common">Potato</name>
    <dbReference type="NCBI Taxonomy" id="4113"/>
    <lineage>
        <taxon>Eukaryota</taxon>
        <taxon>Viridiplantae</taxon>
        <taxon>Streptophyta</taxon>
        <taxon>Embryophyta</taxon>
        <taxon>Tracheophyta</taxon>
        <taxon>Spermatophyta</taxon>
        <taxon>Magnoliopsida</taxon>
        <taxon>eudicotyledons</taxon>
        <taxon>Gunneridae</taxon>
        <taxon>Pentapetalae</taxon>
        <taxon>asterids</taxon>
        <taxon>lamiids</taxon>
        <taxon>Solanales</taxon>
        <taxon>Solanaceae</taxon>
        <taxon>Solanoideae</taxon>
        <taxon>Solaneae</taxon>
        <taxon>Solanum</taxon>
    </lineage>
</organism>
<dbReference type="PANTHER" id="PTHR34222:SF97">
    <property type="entry name" value="CATALYTIC REGION, PUTATIVE-RELATED"/>
    <property type="match status" value="1"/>
</dbReference>
<gene>
    <name evidence="1" type="ORF">KY290_008160</name>
</gene>
<keyword evidence="2" id="KW-1185">Reference proteome</keyword>
<evidence type="ECO:0000313" key="1">
    <source>
        <dbReference type="EMBL" id="KAH0776749.1"/>
    </source>
</evidence>
<dbReference type="Proteomes" id="UP000826656">
    <property type="component" value="Unassembled WGS sequence"/>
</dbReference>
<accession>A0ABQ7W7L5</accession>
<dbReference type="EMBL" id="JAIVGD010000003">
    <property type="protein sequence ID" value="KAH0776749.1"/>
    <property type="molecule type" value="Genomic_DNA"/>
</dbReference>
<name>A0ABQ7W7L5_SOLTU</name>
<proteinExistence type="predicted"/>
<comment type="caution">
    <text evidence="1">The sequence shown here is derived from an EMBL/GenBank/DDBJ whole genome shotgun (WGS) entry which is preliminary data.</text>
</comment>